<dbReference type="InterPro" id="IPR016040">
    <property type="entry name" value="NAD(P)-bd_dom"/>
</dbReference>
<sequence length="476" mass="52087">MELFCLLSPAPATLLSSSTSTKSRTKSPSLFTGSSTHRRNRMDVFCLLSPYSVAHLPSSPALKSARMESPVFYSGGHSVRVPEANIFPFYSRNASSSDSRLPVFRGAPAATLKSLKAQATSNQEVEIIDKDTVFVAGATGRVGSRTVRELLKLGFRVRAGVRSSQRAEALVQSVQQMKLDGKDGNPEVQPTLANVDHFILVTSLGTNKIGFPAFFLNLFWGVLIWKRKAEVALIASGLSYTIVRPGGMERPTDSFKETHNLVLAKEDTYFGGLVSNLQVAELIAFMAKNRRLSYFKVVEVIAKITAPLKPMEELLGKIQPQREIPGQFEVDSRPGVQSESTSIAVETFNTKTAPKTRPLSPYFMYDDFKPPTSPTPSKAIASSKVTRSVETEPKLESSAEIVLPLPANEITKGAAQTSPNHWPQSPYTAYEDLKPPTTPFPTPSSAKENPKDGPRVSLTMHVKLEPKTLVADNYIK</sequence>
<feature type="domain" description="NAD(P)-binding" evidence="2">
    <location>
        <begin position="193"/>
        <end position="288"/>
    </location>
</feature>
<feature type="region of interest" description="Disordered" evidence="1">
    <location>
        <begin position="413"/>
        <end position="460"/>
    </location>
</feature>
<keyword evidence="4" id="KW-1185">Reference proteome</keyword>
<feature type="region of interest" description="Disordered" evidence="1">
    <location>
        <begin position="360"/>
        <end position="397"/>
    </location>
</feature>
<protein>
    <recommendedName>
        <fullName evidence="2">NAD(P)-binding domain-containing protein</fullName>
    </recommendedName>
</protein>
<evidence type="ECO:0000313" key="3">
    <source>
        <dbReference type="EMBL" id="KAL0920849.1"/>
    </source>
</evidence>
<dbReference type="SUPFAM" id="SSF51735">
    <property type="entry name" value="NAD(P)-binding Rossmann-fold domains"/>
    <property type="match status" value="1"/>
</dbReference>
<feature type="compositionally biased region" description="Low complexity" evidence="1">
    <location>
        <begin position="14"/>
        <end position="30"/>
    </location>
</feature>
<accession>A0ABD0V789</accession>
<evidence type="ECO:0000256" key="1">
    <source>
        <dbReference type="SAM" id="MobiDB-lite"/>
    </source>
</evidence>
<dbReference type="Proteomes" id="UP001552299">
    <property type="component" value="Unassembled WGS sequence"/>
</dbReference>
<evidence type="ECO:0000313" key="4">
    <source>
        <dbReference type="Proteomes" id="UP001552299"/>
    </source>
</evidence>
<name>A0ABD0V789_DENTH</name>
<evidence type="ECO:0000259" key="2">
    <source>
        <dbReference type="Pfam" id="PF13460"/>
    </source>
</evidence>
<dbReference type="Pfam" id="PF13460">
    <property type="entry name" value="NAD_binding_10"/>
    <property type="match status" value="1"/>
</dbReference>
<dbReference type="PANTHER" id="PTHR47285">
    <property type="entry name" value="PROTEIN TIC 62, CHLOROPLASTIC"/>
    <property type="match status" value="1"/>
</dbReference>
<dbReference type="EMBL" id="JANQDX010000007">
    <property type="protein sequence ID" value="KAL0920849.1"/>
    <property type="molecule type" value="Genomic_DNA"/>
</dbReference>
<comment type="caution">
    <text evidence="3">The sequence shown here is derived from an EMBL/GenBank/DDBJ whole genome shotgun (WGS) entry which is preliminary data.</text>
</comment>
<dbReference type="PANTHER" id="PTHR47285:SF1">
    <property type="entry name" value="PROTEIN TIC 62, CHLOROPLASTIC"/>
    <property type="match status" value="1"/>
</dbReference>
<reference evidence="3 4" key="1">
    <citation type="journal article" date="2024" name="Plant Biotechnol. J.">
        <title>Dendrobium thyrsiflorum genome and its molecular insights into genes involved in important horticultural traits.</title>
        <authorList>
            <person name="Chen B."/>
            <person name="Wang J.Y."/>
            <person name="Zheng P.J."/>
            <person name="Li K.L."/>
            <person name="Liang Y.M."/>
            <person name="Chen X.F."/>
            <person name="Zhang C."/>
            <person name="Zhao X."/>
            <person name="He X."/>
            <person name="Zhang G.Q."/>
            <person name="Liu Z.J."/>
            <person name="Xu Q."/>
        </authorList>
    </citation>
    <scope>NUCLEOTIDE SEQUENCE [LARGE SCALE GENOMIC DNA]</scope>
    <source>
        <strain evidence="3">GZMU011</strain>
    </source>
</reference>
<feature type="compositionally biased region" description="Basic and acidic residues" evidence="1">
    <location>
        <begin position="387"/>
        <end position="397"/>
    </location>
</feature>
<proteinExistence type="predicted"/>
<dbReference type="AlphaFoldDB" id="A0ABD0V789"/>
<organism evidence="3 4">
    <name type="scientific">Dendrobium thyrsiflorum</name>
    <name type="common">Pinecone-like raceme dendrobium</name>
    <name type="synonym">Orchid</name>
    <dbReference type="NCBI Taxonomy" id="117978"/>
    <lineage>
        <taxon>Eukaryota</taxon>
        <taxon>Viridiplantae</taxon>
        <taxon>Streptophyta</taxon>
        <taxon>Embryophyta</taxon>
        <taxon>Tracheophyta</taxon>
        <taxon>Spermatophyta</taxon>
        <taxon>Magnoliopsida</taxon>
        <taxon>Liliopsida</taxon>
        <taxon>Asparagales</taxon>
        <taxon>Orchidaceae</taxon>
        <taxon>Epidendroideae</taxon>
        <taxon>Malaxideae</taxon>
        <taxon>Dendrobiinae</taxon>
        <taxon>Dendrobium</taxon>
    </lineage>
</organism>
<dbReference type="Gene3D" id="3.40.50.720">
    <property type="entry name" value="NAD(P)-binding Rossmann-like Domain"/>
    <property type="match status" value="2"/>
</dbReference>
<gene>
    <name evidence="3" type="ORF">M5K25_007864</name>
</gene>
<dbReference type="InterPro" id="IPR044719">
    <property type="entry name" value="TIC62"/>
</dbReference>
<dbReference type="InterPro" id="IPR036291">
    <property type="entry name" value="NAD(P)-bd_dom_sf"/>
</dbReference>
<feature type="region of interest" description="Disordered" evidence="1">
    <location>
        <begin position="14"/>
        <end position="35"/>
    </location>
</feature>
<feature type="compositionally biased region" description="Polar residues" evidence="1">
    <location>
        <begin position="414"/>
        <end position="427"/>
    </location>
</feature>